<keyword evidence="5 15" id="KW-0812">Transmembrane</keyword>
<evidence type="ECO:0000256" key="3">
    <source>
        <dbReference type="ARBA" id="ARBA00022475"/>
    </source>
</evidence>
<comment type="catalytic activity">
    <reaction evidence="13">
        <text>a 1,2-diacyl-sn-glycerol + H2O = a 2-acylglycerol + a fatty acid + H(+)</text>
        <dbReference type="Rhea" id="RHEA:33275"/>
        <dbReference type="ChEBI" id="CHEBI:15377"/>
        <dbReference type="ChEBI" id="CHEBI:15378"/>
        <dbReference type="ChEBI" id="CHEBI:17389"/>
        <dbReference type="ChEBI" id="CHEBI:17815"/>
        <dbReference type="ChEBI" id="CHEBI:28868"/>
        <dbReference type="EC" id="3.1.1.116"/>
    </reaction>
    <physiologicalReaction direction="left-to-right" evidence="13">
        <dbReference type="Rhea" id="RHEA:33276"/>
    </physiologicalReaction>
</comment>
<dbReference type="GO" id="GO:0005886">
    <property type="term" value="C:plasma membrane"/>
    <property type="evidence" value="ECO:0007669"/>
    <property type="project" value="UniProtKB-SubCell"/>
</dbReference>
<dbReference type="SUPFAM" id="SSF53474">
    <property type="entry name" value="alpha/beta-Hydrolases"/>
    <property type="match status" value="1"/>
</dbReference>
<evidence type="ECO:0000256" key="1">
    <source>
        <dbReference type="ARBA" id="ARBA00001913"/>
    </source>
</evidence>
<dbReference type="GO" id="GO:0016787">
    <property type="term" value="F:hydrolase activity"/>
    <property type="evidence" value="ECO:0007669"/>
    <property type="project" value="UniProtKB-KW"/>
</dbReference>
<keyword evidence="9" id="KW-0442">Lipid degradation</keyword>
<keyword evidence="7" id="KW-0378">Hydrolase</keyword>
<dbReference type="InterPro" id="IPR029058">
    <property type="entry name" value="AB_hydrolase_fold"/>
</dbReference>
<dbReference type="EC" id="3.1.1.116" evidence="14"/>
<protein>
    <recommendedName>
        <fullName evidence="14">sn-1-specific diacylglycerol lipase</fullName>
        <ecNumber evidence="14">3.1.1.116</ecNumber>
    </recommendedName>
</protein>
<dbReference type="InterPro" id="IPR052214">
    <property type="entry name" value="DAG_Lipase-Related"/>
</dbReference>
<keyword evidence="18" id="KW-1185">Reference proteome</keyword>
<evidence type="ECO:0000256" key="9">
    <source>
        <dbReference type="ARBA" id="ARBA00022963"/>
    </source>
</evidence>
<dbReference type="Proteomes" id="UP001530400">
    <property type="component" value="Unassembled WGS sequence"/>
</dbReference>
<organism evidence="17 18">
    <name type="scientific">Cyclotella atomus</name>
    <dbReference type="NCBI Taxonomy" id="382360"/>
    <lineage>
        <taxon>Eukaryota</taxon>
        <taxon>Sar</taxon>
        <taxon>Stramenopiles</taxon>
        <taxon>Ochrophyta</taxon>
        <taxon>Bacillariophyta</taxon>
        <taxon>Coscinodiscophyceae</taxon>
        <taxon>Thalassiosirophycidae</taxon>
        <taxon>Stephanodiscales</taxon>
        <taxon>Stephanodiscaceae</taxon>
        <taxon>Cyclotella</taxon>
    </lineage>
</organism>
<sequence>MGSTMPLYIDTPTVVAIVASTALIYISLSSLPNWARLWSRKDKPKDCKDANDDLANPVAIINKLREMMALVTKVSDEATPDELTNWQMAAGFYSLLHLNTELWALDPDYREKMYDKDDDVKLDELKELKDALEYADWAYETCFATLSANCRKVGLDLLHHDTATEPGRVSHFIALDHKNKTAIIGLKGTSTLADALTDLIATPKEHCCHFDAPETARGLDSNNLFCHEGIHTAALWMADDIADTVENVFLPLGYKLLICGHSLGAGTACLLGMELRARIAAYRKNFTDLRVLAFATPAVLSFKASKECAPFITSVVNNSDLVPRASIGNLLVMNKLVLKVNERLDAKGHKLDTWAALRKYYEEEVAKVDDDLLFSAKELEDFFNETHCDPEVEGKDHLFVPGRCVVLWDKGENDNHEVGGIVTDCEMKMLRQIELSSTMVTDHLCGSYRDNMVKLIQQLEKIV</sequence>
<evidence type="ECO:0000256" key="12">
    <source>
        <dbReference type="ARBA" id="ARBA00023136"/>
    </source>
</evidence>
<evidence type="ECO:0000256" key="2">
    <source>
        <dbReference type="ARBA" id="ARBA00004651"/>
    </source>
</evidence>
<feature type="domain" description="Fungal lipase-type" evidence="16">
    <location>
        <begin position="184"/>
        <end position="326"/>
    </location>
</feature>
<dbReference type="PANTHER" id="PTHR45792">
    <property type="entry name" value="DIACYLGLYCEROL LIPASE HOMOLOG-RELATED"/>
    <property type="match status" value="1"/>
</dbReference>
<dbReference type="Pfam" id="PF01764">
    <property type="entry name" value="Lipase_3"/>
    <property type="match status" value="1"/>
</dbReference>
<dbReference type="GO" id="GO:0046872">
    <property type="term" value="F:metal ion binding"/>
    <property type="evidence" value="ECO:0007669"/>
    <property type="project" value="UniProtKB-KW"/>
</dbReference>
<evidence type="ECO:0000313" key="17">
    <source>
        <dbReference type="EMBL" id="KAL3770256.1"/>
    </source>
</evidence>
<evidence type="ECO:0000256" key="14">
    <source>
        <dbReference type="ARBA" id="ARBA00026104"/>
    </source>
</evidence>
<evidence type="ECO:0000256" key="10">
    <source>
        <dbReference type="ARBA" id="ARBA00022989"/>
    </source>
</evidence>
<evidence type="ECO:0000256" key="11">
    <source>
        <dbReference type="ARBA" id="ARBA00023098"/>
    </source>
</evidence>
<evidence type="ECO:0000256" key="8">
    <source>
        <dbReference type="ARBA" id="ARBA00022837"/>
    </source>
</evidence>
<dbReference type="PANTHER" id="PTHR45792:SF8">
    <property type="entry name" value="DIACYLGLYCEROL LIPASE-ALPHA"/>
    <property type="match status" value="1"/>
</dbReference>
<evidence type="ECO:0000256" key="4">
    <source>
        <dbReference type="ARBA" id="ARBA00022553"/>
    </source>
</evidence>
<evidence type="ECO:0000313" key="18">
    <source>
        <dbReference type="Proteomes" id="UP001530400"/>
    </source>
</evidence>
<dbReference type="InterPro" id="IPR002921">
    <property type="entry name" value="Fungal_lipase-type"/>
</dbReference>
<feature type="transmembrane region" description="Helical" evidence="15">
    <location>
        <begin position="12"/>
        <end position="35"/>
    </location>
</feature>
<dbReference type="Gene3D" id="3.40.50.1820">
    <property type="entry name" value="alpha/beta hydrolase"/>
    <property type="match status" value="1"/>
</dbReference>
<keyword evidence="11" id="KW-0443">Lipid metabolism</keyword>
<keyword evidence="10 15" id="KW-1133">Transmembrane helix</keyword>
<comment type="subcellular location">
    <subcellularLocation>
        <location evidence="2">Cell membrane</location>
        <topology evidence="2">Multi-pass membrane protein</topology>
    </subcellularLocation>
</comment>
<comment type="cofactor">
    <cofactor evidence="1">
        <name>Ca(2+)</name>
        <dbReference type="ChEBI" id="CHEBI:29108"/>
    </cofactor>
</comment>
<dbReference type="GO" id="GO:0016042">
    <property type="term" value="P:lipid catabolic process"/>
    <property type="evidence" value="ECO:0007669"/>
    <property type="project" value="UniProtKB-KW"/>
</dbReference>
<evidence type="ECO:0000256" key="7">
    <source>
        <dbReference type="ARBA" id="ARBA00022801"/>
    </source>
</evidence>
<dbReference type="AlphaFoldDB" id="A0ABD3N7L3"/>
<evidence type="ECO:0000256" key="15">
    <source>
        <dbReference type="SAM" id="Phobius"/>
    </source>
</evidence>
<gene>
    <name evidence="17" type="ORF">ACHAWO_009570</name>
</gene>
<keyword evidence="6" id="KW-0479">Metal-binding</keyword>
<comment type="caution">
    <text evidence="17">The sequence shown here is derived from an EMBL/GenBank/DDBJ whole genome shotgun (WGS) entry which is preliminary data.</text>
</comment>
<dbReference type="EMBL" id="JALLPJ020001316">
    <property type="protein sequence ID" value="KAL3770256.1"/>
    <property type="molecule type" value="Genomic_DNA"/>
</dbReference>
<evidence type="ECO:0000256" key="13">
    <source>
        <dbReference type="ARBA" id="ARBA00024531"/>
    </source>
</evidence>
<dbReference type="CDD" id="cd00519">
    <property type="entry name" value="Lipase_3"/>
    <property type="match status" value="1"/>
</dbReference>
<keyword evidence="12 15" id="KW-0472">Membrane</keyword>
<proteinExistence type="predicted"/>
<evidence type="ECO:0000256" key="5">
    <source>
        <dbReference type="ARBA" id="ARBA00022692"/>
    </source>
</evidence>
<accession>A0ABD3N7L3</accession>
<reference evidence="17 18" key="1">
    <citation type="submission" date="2024-10" db="EMBL/GenBank/DDBJ databases">
        <title>Updated reference genomes for cyclostephanoid diatoms.</title>
        <authorList>
            <person name="Roberts W.R."/>
            <person name="Alverson A.J."/>
        </authorList>
    </citation>
    <scope>NUCLEOTIDE SEQUENCE [LARGE SCALE GENOMIC DNA]</scope>
    <source>
        <strain evidence="17 18">AJA010-31</strain>
    </source>
</reference>
<name>A0ABD3N7L3_9STRA</name>
<keyword evidence="8" id="KW-0106">Calcium</keyword>
<keyword evidence="3" id="KW-1003">Cell membrane</keyword>
<keyword evidence="4" id="KW-0597">Phosphoprotein</keyword>
<evidence type="ECO:0000259" key="16">
    <source>
        <dbReference type="Pfam" id="PF01764"/>
    </source>
</evidence>
<evidence type="ECO:0000256" key="6">
    <source>
        <dbReference type="ARBA" id="ARBA00022723"/>
    </source>
</evidence>